<proteinExistence type="predicted"/>
<feature type="transmembrane region" description="Helical" evidence="5">
    <location>
        <begin position="205"/>
        <end position="223"/>
    </location>
</feature>
<feature type="transmembrane region" description="Helical" evidence="5">
    <location>
        <begin position="55"/>
        <end position="75"/>
    </location>
</feature>
<sequence>MTDSPHHLSSDLQVSSDVHLKRALGLPGLTLFGLAYLVPLTVFTTYGIVTEITGGRVAFAYVFTLAAMLFTAFSYGRMVEAYPVSGSAYTYTSRSFGPHAGFLAGWALLLDYILLPMVNYAVIGLFIQAQWPSVPIWVGFLGSLALVTILNVVGITTIDRANSIIIAIQAVFVVGFVVLAIKTMAGGSIQAGLPFTGDHGANGAGLGPVLAGAAILCLSFLGFDAVSTMAEEATEPRRDIPRAILLVTVGGGILFIILAWLAQVARPSTTFENVDSGATEVMTHLGGNTFALAFTAAYVAGAFGSALTSQASVTRILYAMGRDGTLPRALGALAARWRTPLVAILLVSIVSLAGLWLDLGLLFSIVSFGALTAFSVVNLSVIKHYWFDHPESRNPLPHLVLPLIGFALTVWLWTSLSKNALVTGLIWLAVGIAWLALITGGFRRRPPQVEFEG</sequence>
<comment type="subcellular location">
    <subcellularLocation>
        <location evidence="1">Membrane</location>
        <topology evidence="1">Multi-pass membrane protein</topology>
    </subcellularLocation>
</comment>
<dbReference type="InterPro" id="IPR050367">
    <property type="entry name" value="APC_superfamily"/>
</dbReference>
<feature type="transmembrane region" description="Helical" evidence="5">
    <location>
        <begin position="29"/>
        <end position="49"/>
    </location>
</feature>
<accession>A0ABN2JYK9</accession>
<keyword evidence="4 5" id="KW-0472">Membrane</keyword>
<keyword evidence="8" id="KW-1185">Reference proteome</keyword>
<dbReference type="Pfam" id="PF00324">
    <property type="entry name" value="AA_permease"/>
    <property type="match status" value="1"/>
</dbReference>
<feature type="transmembrane region" description="Helical" evidence="5">
    <location>
        <begin position="96"/>
        <end position="114"/>
    </location>
</feature>
<dbReference type="RefSeq" id="WP_344060416.1">
    <property type="nucleotide sequence ID" value="NZ_BAAAPN010000002.1"/>
</dbReference>
<feature type="transmembrane region" description="Helical" evidence="5">
    <location>
        <begin position="363"/>
        <end position="382"/>
    </location>
</feature>
<evidence type="ECO:0000256" key="3">
    <source>
        <dbReference type="ARBA" id="ARBA00022989"/>
    </source>
</evidence>
<evidence type="ECO:0000313" key="8">
    <source>
        <dbReference type="Proteomes" id="UP001501475"/>
    </source>
</evidence>
<keyword evidence="2 5" id="KW-0812">Transmembrane</keyword>
<evidence type="ECO:0000256" key="4">
    <source>
        <dbReference type="ARBA" id="ARBA00023136"/>
    </source>
</evidence>
<dbReference type="PANTHER" id="PTHR42770:SF8">
    <property type="entry name" value="PUTRESCINE IMPORTER PUUP"/>
    <property type="match status" value="1"/>
</dbReference>
<gene>
    <name evidence="7" type="ORF">GCM10009810_00490</name>
</gene>
<feature type="domain" description="Amino acid permease/ SLC12A" evidence="6">
    <location>
        <begin position="29"/>
        <end position="394"/>
    </location>
</feature>
<dbReference type="PANTHER" id="PTHR42770">
    <property type="entry name" value="AMINO ACID TRANSPORTER-RELATED"/>
    <property type="match status" value="1"/>
</dbReference>
<keyword evidence="3 5" id="KW-1133">Transmembrane helix</keyword>
<dbReference type="EMBL" id="BAAAPN010000002">
    <property type="protein sequence ID" value="GAA1743630.1"/>
    <property type="molecule type" value="Genomic_DNA"/>
</dbReference>
<feature type="transmembrane region" description="Helical" evidence="5">
    <location>
        <begin position="420"/>
        <end position="438"/>
    </location>
</feature>
<evidence type="ECO:0000256" key="5">
    <source>
        <dbReference type="SAM" id="Phobius"/>
    </source>
</evidence>
<protein>
    <submittedName>
        <fullName evidence="7">Amino acid permease</fullName>
    </submittedName>
</protein>
<evidence type="ECO:0000259" key="6">
    <source>
        <dbReference type="Pfam" id="PF00324"/>
    </source>
</evidence>
<feature type="transmembrane region" description="Helical" evidence="5">
    <location>
        <begin position="339"/>
        <end position="357"/>
    </location>
</feature>
<dbReference type="Gene3D" id="1.20.1740.10">
    <property type="entry name" value="Amino acid/polyamine transporter I"/>
    <property type="match status" value="1"/>
</dbReference>
<dbReference type="InterPro" id="IPR004841">
    <property type="entry name" value="AA-permease/SLC12A_dom"/>
</dbReference>
<feature type="transmembrane region" description="Helical" evidence="5">
    <location>
        <begin position="290"/>
        <end position="318"/>
    </location>
</feature>
<dbReference type="Proteomes" id="UP001501475">
    <property type="component" value="Unassembled WGS sequence"/>
</dbReference>
<evidence type="ECO:0000256" key="1">
    <source>
        <dbReference type="ARBA" id="ARBA00004141"/>
    </source>
</evidence>
<name>A0ABN2JYK9_9MICO</name>
<organism evidence="7 8">
    <name type="scientific">Nostocoides vanveenii</name>
    <dbReference type="NCBI Taxonomy" id="330835"/>
    <lineage>
        <taxon>Bacteria</taxon>
        <taxon>Bacillati</taxon>
        <taxon>Actinomycetota</taxon>
        <taxon>Actinomycetes</taxon>
        <taxon>Micrococcales</taxon>
        <taxon>Intrasporangiaceae</taxon>
        <taxon>Nostocoides</taxon>
    </lineage>
</organism>
<feature type="transmembrane region" description="Helical" evidence="5">
    <location>
        <begin position="394"/>
        <end position="414"/>
    </location>
</feature>
<comment type="caution">
    <text evidence="7">The sequence shown here is derived from an EMBL/GenBank/DDBJ whole genome shotgun (WGS) entry which is preliminary data.</text>
</comment>
<evidence type="ECO:0000256" key="2">
    <source>
        <dbReference type="ARBA" id="ARBA00022692"/>
    </source>
</evidence>
<feature type="transmembrane region" description="Helical" evidence="5">
    <location>
        <begin position="134"/>
        <end position="153"/>
    </location>
</feature>
<evidence type="ECO:0000313" key="7">
    <source>
        <dbReference type="EMBL" id="GAA1743630.1"/>
    </source>
</evidence>
<feature type="transmembrane region" description="Helical" evidence="5">
    <location>
        <begin position="165"/>
        <end position="185"/>
    </location>
</feature>
<dbReference type="PIRSF" id="PIRSF006060">
    <property type="entry name" value="AA_transporter"/>
    <property type="match status" value="1"/>
</dbReference>
<reference evidence="7 8" key="1">
    <citation type="journal article" date="2019" name="Int. J. Syst. Evol. Microbiol.">
        <title>The Global Catalogue of Microorganisms (GCM) 10K type strain sequencing project: providing services to taxonomists for standard genome sequencing and annotation.</title>
        <authorList>
            <consortium name="The Broad Institute Genomics Platform"/>
            <consortium name="The Broad Institute Genome Sequencing Center for Infectious Disease"/>
            <person name="Wu L."/>
            <person name="Ma J."/>
        </authorList>
    </citation>
    <scope>NUCLEOTIDE SEQUENCE [LARGE SCALE GENOMIC DNA]</scope>
    <source>
        <strain evidence="7 8">JCM 15591</strain>
    </source>
</reference>
<feature type="transmembrane region" description="Helical" evidence="5">
    <location>
        <begin position="243"/>
        <end position="262"/>
    </location>
</feature>